<evidence type="ECO:0000313" key="2">
    <source>
        <dbReference type="EMBL" id="MBD7910375.1"/>
    </source>
</evidence>
<dbReference type="RefSeq" id="WP_143314831.1">
    <property type="nucleotide sequence ID" value="NZ_JACSRA010000004.1"/>
</dbReference>
<comment type="caution">
    <text evidence="2">The sequence shown here is derived from an EMBL/GenBank/DDBJ whole genome shotgun (WGS) entry which is preliminary data.</text>
</comment>
<dbReference type="PANTHER" id="PTHR40061">
    <property type="entry name" value="SPORULATION PROTEIN YLMC-RELATED"/>
    <property type="match status" value="1"/>
</dbReference>
<dbReference type="Gene3D" id="2.30.30.240">
    <property type="entry name" value="PRC-barrel domain"/>
    <property type="match status" value="1"/>
</dbReference>
<accession>A0ABR8PQH4</accession>
<feature type="domain" description="PRC-barrel" evidence="1">
    <location>
        <begin position="9"/>
        <end position="78"/>
    </location>
</feature>
<gene>
    <name evidence="2" type="ORF">H9661_03290</name>
</gene>
<reference evidence="2 3" key="1">
    <citation type="submission" date="2020-08" db="EMBL/GenBank/DDBJ databases">
        <title>A Genomic Blueprint of the Chicken Gut Microbiome.</title>
        <authorList>
            <person name="Gilroy R."/>
            <person name="Ravi A."/>
            <person name="Getino M."/>
            <person name="Pursley I."/>
            <person name="Horton D.L."/>
            <person name="Alikhan N.-F."/>
            <person name="Baker D."/>
            <person name="Gharbi K."/>
            <person name="Hall N."/>
            <person name="Watson M."/>
            <person name="Adriaenssens E.M."/>
            <person name="Foster-Nyarko E."/>
            <person name="Jarju S."/>
            <person name="Secka A."/>
            <person name="Antonio M."/>
            <person name="Oren A."/>
            <person name="Chaudhuri R."/>
            <person name="La Ragione R.M."/>
            <person name="Hildebrand F."/>
            <person name="Pallen M.J."/>
        </authorList>
    </citation>
    <scope>NUCLEOTIDE SEQUENCE [LARGE SCALE GENOMIC DNA]</scope>
    <source>
        <strain evidence="2 3">Sa3CVN1</strain>
    </source>
</reference>
<evidence type="ECO:0000259" key="1">
    <source>
        <dbReference type="Pfam" id="PF05239"/>
    </source>
</evidence>
<name>A0ABR8PQH4_9CLOT</name>
<dbReference type="NCBIfam" id="TIGR02888">
    <property type="entry name" value="spore_YlmC_YmxH"/>
    <property type="match status" value="1"/>
</dbReference>
<organism evidence="2 3">
    <name type="scientific">Clostridium cibarium</name>
    <dbReference type="NCBI Taxonomy" id="2762247"/>
    <lineage>
        <taxon>Bacteria</taxon>
        <taxon>Bacillati</taxon>
        <taxon>Bacillota</taxon>
        <taxon>Clostridia</taxon>
        <taxon>Eubacteriales</taxon>
        <taxon>Clostridiaceae</taxon>
        <taxon>Clostridium</taxon>
    </lineage>
</organism>
<proteinExistence type="predicted"/>
<dbReference type="Proteomes" id="UP000627781">
    <property type="component" value="Unassembled WGS sequence"/>
</dbReference>
<dbReference type="InterPro" id="IPR011033">
    <property type="entry name" value="PRC_barrel-like_sf"/>
</dbReference>
<dbReference type="EMBL" id="JACSRA010000004">
    <property type="protein sequence ID" value="MBD7910375.1"/>
    <property type="molecule type" value="Genomic_DNA"/>
</dbReference>
<dbReference type="InterPro" id="IPR014238">
    <property type="entry name" value="Spore_YlmC/YmxH"/>
</dbReference>
<dbReference type="PANTHER" id="PTHR40061:SF1">
    <property type="entry name" value="SPORULATION PROTEIN YLMC-RELATED"/>
    <property type="match status" value="1"/>
</dbReference>
<keyword evidence="3" id="KW-1185">Reference proteome</keyword>
<sequence length="88" mass="9846">MEESLNSINAMKMMEVIDINAGAKVGFIKDIKIDCDEHRVLSIILPGETKGWFSKTEDIEIPWNKIIKIGLDVILVDINGTSNNNICE</sequence>
<protein>
    <submittedName>
        <fullName evidence="2">YlmC/YmxH family sporulation protein</fullName>
    </submittedName>
</protein>
<evidence type="ECO:0000313" key="3">
    <source>
        <dbReference type="Proteomes" id="UP000627781"/>
    </source>
</evidence>
<dbReference type="SUPFAM" id="SSF50346">
    <property type="entry name" value="PRC-barrel domain"/>
    <property type="match status" value="1"/>
</dbReference>
<dbReference type="InterPro" id="IPR027275">
    <property type="entry name" value="PRC-brl_dom"/>
</dbReference>
<dbReference type="Pfam" id="PF05239">
    <property type="entry name" value="PRC"/>
    <property type="match status" value="1"/>
</dbReference>